<evidence type="ECO:0000313" key="2">
    <source>
        <dbReference type="Proteomes" id="UP000789405"/>
    </source>
</evidence>
<accession>A0A9N9N6B4</accession>
<gene>
    <name evidence="1" type="ORF">DERYTH_LOCUS13199</name>
</gene>
<comment type="caution">
    <text evidence="1">The sequence shown here is derived from an EMBL/GenBank/DDBJ whole genome shotgun (WGS) entry which is preliminary data.</text>
</comment>
<dbReference type="AlphaFoldDB" id="A0A9N9N6B4"/>
<organism evidence="1 2">
    <name type="scientific">Dentiscutata erythropus</name>
    <dbReference type="NCBI Taxonomy" id="1348616"/>
    <lineage>
        <taxon>Eukaryota</taxon>
        <taxon>Fungi</taxon>
        <taxon>Fungi incertae sedis</taxon>
        <taxon>Mucoromycota</taxon>
        <taxon>Glomeromycotina</taxon>
        <taxon>Glomeromycetes</taxon>
        <taxon>Diversisporales</taxon>
        <taxon>Gigasporaceae</taxon>
        <taxon>Dentiscutata</taxon>
    </lineage>
</organism>
<sequence length="66" mass="7282">NNITSLDLSECPELKKLDCSSNAGLTELNINNSSNLSNINVIGFLRNLVCDNTPYSPDEIIKQSRK</sequence>
<proteinExistence type="predicted"/>
<protein>
    <submittedName>
        <fullName evidence="1">22939_t:CDS:1</fullName>
    </submittedName>
</protein>
<dbReference type="Proteomes" id="UP000789405">
    <property type="component" value="Unassembled WGS sequence"/>
</dbReference>
<reference evidence="1" key="1">
    <citation type="submission" date="2021-06" db="EMBL/GenBank/DDBJ databases">
        <authorList>
            <person name="Kallberg Y."/>
            <person name="Tangrot J."/>
            <person name="Rosling A."/>
        </authorList>
    </citation>
    <scope>NUCLEOTIDE SEQUENCE</scope>
    <source>
        <strain evidence="1">MA453B</strain>
    </source>
</reference>
<dbReference type="Gene3D" id="3.80.10.10">
    <property type="entry name" value="Ribonuclease Inhibitor"/>
    <property type="match status" value="1"/>
</dbReference>
<keyword evidence="2" id="KW-1185">Reference proteome</keyword>
<evidence type="ECO:0000313" key="1">
    <source>
        <dbReference type="EMBL" id="CAG8704465.1"/>
    </source>
</evidence>
<dbReference type="EMBL" id="CAJVPY010009080">
    <property type="protein sequence ID" value="CAG8704465.1"/>
    <property type="molecule type" value="Genomic_DNA"/>
</dbReference>
<dbReference type="InterPro" id="IPR032675">
    <property type="entry name" value="LRR_dom_sf"/>
</dbReference>
<name>A0A9N9N6B4_9GLOM</name>
<feature type="non-terminal residue" evidence="1">
    <location>
        <position position="1"/>
    </location>
</feature>